<proteinExistence type="predicted"/>
<evidence type="ECO:0000313" key="1">
    <source>
        <dbReference type="EMBL" id="CFX15892.1"/>
    </source>
</evidence>
<dbReference type="AlphaFoldDB" id="A0A0E4C7W5"/>
<evidence type="ECO:0000313" key="2">
    <source>
        <dbReference type="Proteomes" id="UP000045545"/>
    </source>
</evidence>
<protein>
    <submittedName>
        <fullName evidence="1">Uncharacterized</fullName>
    </submittedName>
</protein>
<dbReference type="RefSeq" id="WP_157609483.1">
    <property type="nucleotide sequence ID" value="NZ_CGIH01000009.1"/>
</dbReference>
<dbReference type="EMBL" id="CGIH01000009">
    <property type="protein sequence ID" value="CFX15892.1"/>
    <property type="molecule type" value="Genomic_DNA"/>
</dbReference>
<name>A0A0E4C7W5_9FIRM</name>
<keyword evidence="2" id="KW-1185">Reference proteome</keyword>
<dbReference type="Proteomes" id="UP000045545">
    <property type="component" value="Unassembled WGS sequence"/>
</dbReference>
<organism evidence="1 2">
    <name type="scientific">Syntrophomonas zehnderi OL-4</name>
    <dbReference type="NCBI Taxonomy" id="690567"/>
    <lineage>
        <taxon>Bacteria</taxon>
        <taxon>Bacillati</taxon>
        <taxon>Bacillota</taxon>
        <taxon>Clostridia</taxon>
        <taxon>Eubacteriales</taxon>
        <taxon>Syntrophomonadaceae</taxon>
        <taxon>Syntrophomonas</taxon>
    </lineage>
</organism>
<dbReference type="STRING" id="690567.654"/>
<reference evidence="1 2" key="1">
    <citation type="submission" date="2015-03" db="EMBL/GenBank/DDBJ databases">
        <authorList>
            <person name="Murphy D."/>
        </authorList>
    </citation>
    <scope>NUCLEOTIDE SEQUENCE [LARGE SCALE GENOMIC DNA]</scope>
    <source>
        <strain evidence="1 2">OL-4</strain>
    </source>
</reference>
<accession>A0A0E4C7W5</accession>
<sequence length="54" mass="6346">MSTQTIDILESIDQHIKIVKEELEKHPEGHPQHMYYKGLLEGLTRAWNIAYNLI</sequence>
<gene>
    <name evidence="1" type="ORF">654</name>
</gene>